<evidence type="ECO:0000256" key="4">
    <source>
        <dbReference type="ARBA" id="ARBA00022989"/>
    </source>
</evidence>
<feature type="transmembrane region" description="Helical" evidence="6">
    <location>
        <begin position="280"/>
        <end position="304"/>
    </location>
</feature>
<evidence type="ECO:0000256" key="5">
    <source>
        <dbReference type="ARBA" id="ARBA00023136"/>
    </source>
</evidence>
<evidence type="ECO:0000256" key="2">
    <source>
        <dbReference type="ARBA" id="ARBA00022475"/>
    </source>
</evidence>
<feature type="transmembrane region" description="Helical" evidence="6">
    <location>
        <begin position="478"/>
        <end position="498"/>
    </location>
</feature>
<protein>
    <submittedName>
        <fullName evidence="7">Stage V sporulation protein B</fullName>
    </submittedName>
</protein>
<comment type="subcellular location">
    <subcellularLocation>
        <location evidence="1">Cell membrane</location>
        <topology evidence="1">Multi-pass membrane protein</topology>
    </subcellularLocation>
</comment>
<dbReference type="PIRSF" id="PIRSF038958">
    <property type="entry name" value="PG_synth_SpoVB"/>
    <property type="match status" value="1"/>
</dbReference>
<dbReference type="AlphaFoldDB" id="A0A6I4VYQ5"/>
<feature type="transmembrane region" description="Helical" evidence="6">
    <location>
        <begin position="7"/>
        <end position="30"/>
    </location>
</feature>
<evidence type="ECO:0000256" key="3">
    <source>
        <dbReference type="ARBA" id="ARBA00022692"/>
    </source>
</evidence>
<feature type="transmembrane region" description="Helical" evidence="6">
    <location>
        <begin position="180"/>
        <end position="204"/>
    </location>
</feature>
<evidence type="ECO:0000313" key="8">
    <source>
        <dbReference type="Proteomes" id="UP000430692"/>
    </source>
</evidence>
<sequence length="519" mass="56930">MSKQGFLYGTIILVGAGFITKILGFVYRIALSRIIGDEGMGLFQMVFPILIFAVVITTAGIPVAISKLVSEAEARGEEDRIPAILIVSIFIVMFTSVIIAISIYFGASKIAHVMLTDGRTIYTLLAITPVIPIIAISSIFRGYFQGRQNMSPYAIAQIIEQLVRIFTVIFLAQYLLPFGIAYAAAGAMVGMVVGEFVGMVYIYISYRRDEKYIPLPLFRRPKHLLRSIKEVLRVSVPVTLSRMIGSFSYALEPIVVAHSLAIAGITTSVATALYGRLEGMAMPLIFFPTFITYALTVSLVPAISEAAAQNQTRLIEHRLQQAIRLSLLIGAPCTVFILILAEPLSVLLYHKKEIAHMIYLIAPVSFIHYLQGPFASVLQGLDQANIAMRNSIIGAVLKIPLIFLLASRPSLGIDGVAIAVNIGIILVTGLHFFSILKFVPITFHVKSISKLTFSVLTMGAVAYYLVNQEGTPLLQKVLLTSICSFGVYFICLLLFSLVRKGDVNRIPYIGKWIAMVLPN</sequence>
<dbReference type="PANTHER" id="PTHR30250">
    <property type="entry name" value="PST FAMILY PREDICTED COLANIC ACID TRANSPORTER"/>
    <property type="match status" value="1"/>
</dbReference>
<feature type="transmembrane region" description="Helical" evidence="6">
    <location>
        <begin position="249"/>
        <end position="274"/>
    </location>
</feature>
<keyword evidence="8" id="KW-1185">Reference proteome</keyword>
<evidence type="ECO:0000256" key="1">
    <source>
        <dbReference type="ARBA" id="ARBA00004651"/>
    </source>
</evidence>
<dbReference type="GO" id="GO:0005886">
    <property type="term" value="C:plasma membrane"/>
    <property type="evidence" value="ECO:0007669"/>
    <property type="project" value="UniProtKB-SubCell"/>
</dbReference>
<dbReference type="CDD" id="cd13124">
    <property type="entry name" value="MATE_SpoVB_like"/>
    <property type="match status" value="1"/>
</dbReference>
<feature type="transmembrane region" description="Helical" evidence="6">
    <location>
        <begin position="325"/>
        <end position="348"/>
    </location>
</feature>
<keyword evidence="2" id="KW-1003">Cell membrane</keyword>
<accession>A0A6I4VYQ5</accession>
<reference evidence="7 8" key="1">
    <citation type="submission" date="2019-12" db="EMBL/GenBank/DDBJ databases">
        <title>Whole-genome analyses of novel actinobacteria.</title>
        <authorList>
            <person name="Sahin N."/>
            <person name="Saygin H."/>
        </authorList>
    </citation>
    <scope>NUCLEOTIDE SEQUENCE [LARGE SCALE GENOMIC DNA]</scope>
    <source>
        <strain evidence="7 8">KC615</strain>
    </source>
</reference>
<feature type="transmembrane region" description="Helical" evidence="6">
    <location>
        <begin position="354"/>
        <end position="374"/>
    </location>
</feature>
<keyword evidence="5 6" id="KW-0472">Membrane</keyword>
<organism evidence="7 8">
    <name type="scientific">Shimazuella alba</name>
    <dbReference type="NCBI Taxonomy" id="2690964"/>
    <lineage>
        <taxon>Bacteria</taxon>
        <taxon>Bacillati</taxon>
        <taxon>Bacillota</taxon>
        <taxon>Bacilli</taxon>
        <taxon>Bacillales</taxon>
        <taxon>Thermoactinomycetaceae</taxon>
        <taxon>Shimazuella</taxon>
    </lineage>
</organism>
<feature type="transmembrane region" description="Helical" evidence="6">
    <location>
        <begin position="386"/>
        <end position="406"/>
    </location>
</feature>
<feature type="transmembrane region" description="Helical" evidence="6">
    <location>
        <begin position="42"/>
        <end position="69"/>
    </location>
</feature>
<dbReference type="NCBIfam" id="TIGR02900">
    <property type="entry name" value="spore_V_B"/>
    <property type="match status" value="1"/>
</dbReference>
<keyword evidence="4 6" id="KW-1133">Transmembrane helix</keyword>
<gene>
    <name evidence="7" type="primary">spoVB</name>
    <name evidence="7" type="ORF">GSM42_15360</name>
</gene>
<feature type="transmembrane region" description="Helical" evidence="6">
    <location>
        <begin position="152"/>
        <end position="174"/>
    </location>
</feature>
<dbReference type="InterPro" id="IPR050833">
    <property type="entry name" value="Poly_Biosynth_Transport"/>
</dbReference>
<feature type="transmembrane region" description="Helical" evidence="6">
    <location>
        <begin position="418"/>
        <end position="436"/>
    </location>
</feature>
<feature type="transmembrane region" description="Helical" evidence="6">
    <location>
        <begin position="81"/>
        <end position="107"/>
    </location>
</feature>
<dbReference type="InterPro" id="IPR002797">
    <property type="entry name" value="Polysacc_synth"/>
</dbReference>
<feature type="transmembrane region" description="Helical" evidence="6">
    <location>
        <begin position="119"/>
        <end position="140"/>
    </location>
</feature>
<proteinExistence type="predicted"/>
<dbReference type="Pfam" id="PF01943">
    <property type="entry name" value="Polysacc_synt"/>
    <property type="match status" value="1"/>
</dbReference>
<dbReference type="InterPro" id="IPR024923">
    <property type="entry name" value="PG_synth_SpoVB"/>
</dbReference>
<keyword evidence="3 6" id="KW-0812">Transmembrane</keyword>
<feature type="transmembrane region" description="Helical" evidence="6">
    <location>
        <begin position="448"/>
        <end position="466"/>
    </location>
</feature>
<dbReference type="Proteomes" id="UP000430692">
    <property type="component" value="Unassembled WGS sequence"/>
</dbReference>
<dbReference type="RefSeq" id="WP_160802418.1">
    <property type="nucleotide sequence ID" value="NZ_WUUL01000011.1"/>
</dbReference>
<evidence type="ECO:0000256" key="6">
    <source>
        <dbReference type="SAM" id="Phobius"/>
    </source>
</evidence>
<evidence type="ECO:0000313" key="7">
    <source>
        <dbReference type="EMBL" id="MXQ55070.1"/>
    </source>
</evidence>
<dbReference type="PANTHER" id="PTHR30250:SF24">
    <property type="entry name" value="STAGE V SPORULATION PROTEIN B"/>
    <property type="match status" value="1"/>
</dbReference>
<dbReference type="EMBL" id="WUUL01000011">
    <property type="protein sequence ID" value="MXQ55070.1"/>
    <property type="molecule type" value="Genomic_DNA"/>
</dbReference>
<comment type="caution">
    <text evidence="7">The sequence shown here is derived from an EMBL/GenBank/DDBJ whole genome shotgun (WGS) entry which is preliminary data.</text>
</comment>
<dbReference type="InterPro" id="IPR014249">
    <property type="entry name" value="Spore_V_B"/>
</dbReference>
<name>A0A6I4VYQ5_9BACL</name>